<feature type="transmembrane region" description="Helical" evidence="1">
    <location>
        <begin position="159"/>
        <end position="178"/>
    </location>
</feature>
<reference evidence="2 3" key="1">
    <citation type="submission" date="2018-05" db="EMBL/GenBank/DDBJ databases">
        <title>Genomic Encyclopedia of Type Strains, Phase IV (KMG-IV): sequencing the most valuable type-strain genomes for metagenomic binning, comparative biology and taxonomic classification.</title>
        <authorList>
            <person name="Goeker M."/>
        </authorList>
    </citation>
    <scope>NUCLEOTIDE SEQUENCE [LARGE SCALE GENOMIC DNA]</scope>
    <source>
        <strain evidence="2 3">DSM 45480</strain>
    </source>
</reference>
<keyword evidence="1" id="KW-0812">Transmembrane</keyword>
<name>A0A316HUE2_9PSEU</name>
<feature type="transmembrane region" description="Helical" evidence="1">
    <location>
        <begin position="185"/>
        <end position="204"/>
    </location>
</feature>
<protein>
    <submittedName>
        <fullName evidence="2">Uncharacterized protein</fullName>
    </submittedName>
</protein>
<dbReference type="AlphaFoldDB" id="A0A316HUE2"/>
<organism evidence="2 3">
    <name type="scientific">Lentzea atacamensis</name>
    <dbReference type="NCBI Taxonomy" id="531938"/>
    <lineage>
        <taxon>Bacteria</taxon>
        <taxon>Bacillati</taxon>
        <taxon>Actinomycetota</taxon>
        <taxon>Actinomycetes</taxon>
        <taxon>Pseudonocardiales</taxon>
        <taxon>Pseudonocardiaceae</taxon>
        <taxon>Lentzea</taxon>
    </lineage>
</organism>
<gene>
    <name evidence="2" type="ORF">C8D88_109376</name>
</gene>
<keyword evidence="1" id="KW-1133">Transmembrane helix</keyword>
<accession>A0A316HUE2</accession>
<comment type="caution">
    <text evidence="2">The sequence shown here is derived from an EMBL/GenBank/DDBJ whole genome shotgun (WGS) entry which is preliminary data.</text>
</comment>
<evidence type="ECO:0000313" key="2">
    <source>
        <dbReference type="EMBL" id="PWK84290.1"/>
    </source>
</evidence>
<feature type="transmembrane region" description="Helical" evidence="1">
    <location>
        <begin position="132"/>
        <end position="153"/>
    </location>
</feature>
<proteinExistence type="predicted"/>
<feature type="transmembrane region" description="Helical" evidence="1">
    <location>
        <begin position="101"/>
        <end position="120"/>
    </location>
</feature>
<evidence type="ECO:0000313" key="3">
    <source>
        <dbReference type="Proteomes" id="UP000246005"/>
    </source>
</evidence>
<dbReference type="EMBL" id="QGHB01000009">
    <property type="protein sequence ID" value="PWK84290.1"/>
    <property type="molecule type" value="Genomic_DNA"/>
</dbReference>
<feature type="transmembrane region" description="Helical" evidence="1">
    <location>
        <begin position="257"/>
        <end position="276"/>
    </location>
</feature>
<keyword evidence="1" id="KW-0472">Membrane</keyword>
<evidence type="ECO:0000256" key="1">
    <source>
        <dbReference type="SAM" id="Phobius"/>
    </source>
</evidence>
<feature type="transmembrane region" description="Helical" evidence="1">
    <location>
        <begin position="25"/>
        <end position="45"/>
    </location>
</feature>
<dbReference type="RefSeq" id="WP_109639304.1">
    <property type="nucleotide sequence ID" value="NZ_QGHB01000009.1"/>
</dbReference>
<dbReference type="Proteomes" id="UP000246005">
    <property type="component" value="Unassembled WGS sequence"/>
</dbReference>
<sequence length="282" mass="31334">MTEDPKGLLVELGAMRKRARADRHGYWLPFLLFGLITLAATPFYAPRFCVPSGQNPELVEPQPCSWNSADMPWLYHWLHPAGQVMNSPVFSHFQPNIAADVYWIVALLCGYLAVVWWYRWRAAQVGVETPTRLYAQVTIFMLVLPLVGVPVLSELFFGRAGWQIALPITVAVIVAATWRVRSVGFTLAVLVLFALAHFVTVYQYGPLFVLAAGLAGLAYLERNVVCTVTVAIFTATVLFVNEAGRFGFYWPLGVEHFASTAVPAFVLLVGGIIGSVRREMTR</sequence>